<dbReference type="AlphaFoldDB" id="A0A1A9Z7P5"/>
<evidence type="ECO:0000313" key="1">
    <source>
        <dbReference type="EnsemblMetazoa" id="GPAI006337-PA"/>
    </source>
</evidence>
<dbReference type="EnsemblMetazoa" id="GPAI006337-RA">
    <property type="protein sequence ID" value="GPAI006337-PA"/>
    <property type="gene ID" value="GPAI006337"/>
</dbReference>
<keyword evidence="2" id="KW-1185">Reference proteome</keyword>
<reference evidence="2" key="1">
    <citation type="submission" date="2014-03" db="EMBL/GenBank/DDBJ databases">
        <authorList>
            <person name="Aksoy S."/>
            <person name="Warren W."/>
            <person name="Wilson R.K."/>
        </authorList>
    </citation>
    <scope>NUCLEOTIDE SEQUENCE [LARGE SCALE GENOMIC DNA]</scope>
    <source>
        <strain evidence="2">IAEA</strain>
    </source>
</reference>
<sequence length="450" mass="50445">MVTVHLTIFIIELIVPNLPKLNPHIPSIDCQLYSPIVDNILNLEKLYSIYTNFRGSLKLRVHLALSITRNNKRYTPIRAEEYNYTYSNSLVARCLIVGFTNASHSKNPGEYGSLKAVISSSLSGSHSSEILNESNELYAAEEAFLGFRTYISPGDHRIKHSNEPANSQLKREALERVNDLNYNGNSRTWDPKRRPQPSTIHLNCLEPPCDKTCRSSQRREQDSLLYTLQPTQRHENGPWHTPSDRLPVFVPRKHLDSGGNRIVFGCDKIGEIVLFGNKMYAASVNFVSIGQMAASDVMWYSTGNSTFMDSELEKTRFSFPDNCRNCATDVAHKVVGDFAHESELSFLLKLPQMPDSGDGKTRFCVSFASALSLNVFDDMLMLDSSDSGKLQVTATISLNVSLLFGEVACIEPEHEEGVAEIVVSVEVSNDRSVLEDVEFVCELNDEEEFS</sequence>
<dbReference type="Proteomes" id="UP000092445">
    <property type="component" value="Unassembled WGS sequence"/>
</dbReference>
<accession>A0A1A9Z7P5</accession>
<organism evidence="1 2">
    <name type="scientific">Glossina pallidipes</name>
    <name type="common">Tsetse fly</name>
    <dbReference type="NCBI Taxonomy" id="7398"/>
    <lineage>
        <taxon>Eukaryota</taxon>
        <taxon>Metazoa</taxon>
        <taxon>Ecdysozoa</taxon>
        <taxon>Arthropoda</taxon>
        <taxon>Hexapoda</taxon>
        <taxon>Insecta</taxon>
        <taxon>Pterygota</taxon>
        <taxon>Neoptera</taxon>
        <taxon>Endopterygota</taxon>
        <taxon>Diptera</taxon>
        <taxon>Brachycera</taxon>
        <taxon>Muscomorpha</taxon>
        <taxon>Hippoboscoidea</taxon>
        <taxon>Glossinidae</taxon>
        <taxon>Glossina</taxon>
    </lineage>
</organism>
<dbReference type="VEuPathDB" id="VectorBase:GPAI006337"/>
<proteinExistence type="predicted"/>
<protein>
    <submittedName>
        <fullName evidence="1">Uncharacterized protein</fullName>
    </submittedName>
</protein>
<evidence type="ECO:0000313" key="2">
    <source>
        <dbReference type="Proteomes" id="UP000092445"/>
    </source>
</evidence>
<reference evidence="1" key="2">
    <citation type="submission" date="2020-05" db="UniProtKB">
        <authorList>
            <consortium name="EnsemblMetazoa"/>
        </authorList>
    </citation>
    <scope>IDENTIFICATION</scope>
    <source>
        <strain evidence="1">IAEA</strain>
    </source>
</reference>
<name>A0A1A9Z7P5_GLOPL</name>